<dbReference type="Proteomes" id="UP000033434">
    <property type="component" value="Unassembled WGS sequence"/>
</dbReference>
<dbReference type="EMBL" id="AUXW01000162">
    <property type="protein sequence ID" value="KKE82470.1"/>
    <property type="molecule type" value="Genomic_DNA"/>
</dbReference>
<keyword evidence="1" id="KW-1133">Transmembrane helix</keyword>
<accession>A0A0F6A8H5</accession>
<keyword evidence="1" id="KW-0472">Membrane</keyword>
<keyword evidence="1" id="KW-0812">Transmembrane</keyword>
<evidence type="ECO:0000313" key="2">
    <source>
        <dbReference type="EMBL" id="KKE82470.1"/>
    </source>
</evidence>
<evidence type="ECO:0000313" key="3">
    <source>
        <dbReference type="Proteomes" id="UP000033434"/>
    </source>
</evidence>
<proteinExistence type="predicted"/>
<evidence type="ECO:0000256" key="1">
    <source>
        <dbReference type="SAM" id="Phobius"/>
    </source>
</evidence>
<sequence length="61" mass="6872">MLKWFGGGFFLIQSVMLFLALFVAVSLFTFSDNKETFACEIAAHVGFEEVQLEIYVDSSVK</sequence>
<gene>
    <name evidence="2" type="ORF">N479_17845</name>
</gene>
<dbReference type="PATRIC" id="fig|1129367.4.peg.3551"/>
<protein>
    <submittedName>
        <fullName evidence="2">Uncharacterized protein</fullName>
    </submittedName>
</protein>
<name>A0A0F6A8H5_9GAMM</name>
<dbReference type="AlphaFoldDB" id="A0A0F6A8H5"/>
<feature type="transmembrane region" description="Helical" evidence="1">
    <location>
        <begin position="6"/>
        <end position="28"/>
    </location>
</feature>
<reference evidence="2 3" key="1">
    <citation type="journal article" date="2015" name="BMC Genomics">
        <title>Genome mining reveals unlocked bioactive potential of marine Gram-negative bacteria.</title>
        <authorList>
            <person name="Machado H."/>
            <person name="Sonnenschein E.C."/>
            <person name="Melchiorsen J."/>
            <person name="Gram L."/>
        </authorList>
    </citation>
    <scope>NUCLEOTIDE SEQUENCE [LARGE SCALE GENOMIC DNA]</scope>
    <source>
        <strain evidence="2 3">S4054</strain>
    </source>
</reference>
<organism evidence="2 3">
    <name type="scientific">Pseudoalteromonas luteoviolacea S4054</name>
    <dbReference type="NCBI Taxonomy" id="1129367"/>
    <lineage>
        <taxon>Bacteria</taxon>
        <taxon>Pseudomonadati</taxon>
        <taxon>Pseudomonadota</taxon>
        <taxon>Gammaproteobacteria</taxon>
        <taxon>Alteromonadales</taxon>
        <taxon>Pseudoalteromonadaceae</taxon>
        <taxon>Pseudoalteromonas</taxon>
    </lineage>
</organism>
<comment type="caution">
    <text evidence="2">The sequence shown here is derived from an EMBL/GenBank/DDBJ whole genome shotgun (WGS) entry which is preliminary data.</text>
</comment>